<evidence type="ECO:0000313" key="2">
    <source>
        <dbReference type="EMBL" id="CAK87220.1"/>
    </source>
</evidence>
<evidence type="ECO:0008006" key="4">
    <source>
        <dbReference type="Google" id="ProtNLM"/>
    </source>
</evidence>
<feature type="transmembrane region" description="Helical" evidence="1">
    <location>
        <begin position="51"/>
        <end position="70"/>
    </location>
</feature>
<dbReference type="AlphaFoldDB" id="A0DW03"/>
<keyword evidence="3" id="KW-1185">Reference proteome</keyword>
<proteinExistence type="predicted"/>
<dbReference type="Proteomes" id="UP000000600">
    <property type="component" value="Unassembled WGS sequence"/>
</dbReference>
<dbReference type="HOGENOM" id="CLU_030149_0_0_1"/>
<feature type="transmembrane region" description="Helical" evidence="1">
    <location>
        <begin position="133"/>
        <end position="148"/>
    </location>
</feature>
<evidence type="ECO:0000313" key="3">
    <source>
        <dbReference type="Proteomes" id="UP000000600"/>
    </source>
</evidence>
<feature type="transmembrane region" description="Helical" evidence="1">
    <location>
        <begin position="26"/>
        <end position="45"/>
    </location>
</feature>
<keyword evidence="1" id="KW-1133">Transmembrane helix</keyword>
<gene>
    <name evidence="2" type="ORF">GSPATT00020873001</name>
</gene>
<evidence type="ECO:0000256" key="1">
    <source>
        <dbReference type="SAM" id="Phobius"/>
    </source>
</evidence>
<name>A0DW03_PARTE</name>
<protein>
    <recommendedName>
        <fullName evidence="4">Transmembrane protein</fullName>
    </recommendedName>
</protein>
<dbReference type="OMA" id="RCITIPD"/>
<keyword evidence="1" id="KW-0812">Transmembrane</keyword>
<dbReference type="InParanoid" id="A0DW03"/>
<feature type="transmembrane region" description="Helical" evidence="1">
    <location>
        <begin position="107"/>
        <end position="126"/>
    </location>
</feature>
<dbReference type="OrthoDB" id="297978at2759"/>
<organism evidence="2 3">
    <name type="scientific">Paramecium tetraurelia</name>
    <dbReference type="NCBI Taxonomy" id="5888"/>
    <lineage>
        <taxon>Eukaryota</taxon>
        <taxon>Sar</taxon>
        <taxon>Alveolata</taxon>
        <taxon>Ciliophora</taxon>
        <taxon>Intramacronucleata</taxon>
        <taxon>Oligohymenophorea</taxon>
        <taxon>Peniculida</taxon>
        <taxon>Parameciidae</taxon>
        <taxon>Paramecium</taxon>
    </lineage>
</organism>
<feature type="transmembrane region" description="Helical" evidence="1">
    <location>
        <begin position="82"/>
        <end position="101"/>
    </location>
</feature>
<sequence>MQFLSQRFVSEKFEGQFQKYLKKFRIRFQLIQKVILLPLLIYYTIEKVFSSSWIVVSLNVILGLIVMFSLKYQKKCIRLYEILIMIGILLFNLFYAISQYLNVHPQRYQFIDGYFLAILSLTMINMMDTIQKAFLLLFIYLIYIIMIPNQAEPVWQQIIKFFLYIILYYQQQRYQQQLLRLTYLQYFKHLTIENTIRENLDMKYYVVNFIEKKRSFLLKSDDYNQFLNEEDQYAFQQFLRKINISSSSSDIEKQTLTKIRSAKMNLEQFLFYLFTDRKKLQSLQSYENKYLDYQHHIYGFTSEESYIIKVIKCYDTEPCAILLITEQQKQQFVDKLKLQNKATLKLLNYFSDIFTTQIRVALIILNRILKYKQNQKITNGKNKEIQFLKYINSQLYIAYNQFYNISDYFQANSEFRRIQITKFNLIQVIQELFEKLKYYRKIDQIMTRTFMLITKIQELNIKSDMKQISQLFFNVTKFAMKYSDEIQVDLDEGFDQSYPPQPIINVQILFKNLKGTKMDLRQFPIINPKTLQEIKTNDKRPLELDMSISLLIIRNLGPFDKMTIRKIGKQFYKIQFFIYKSMNQDLHLIPINSFDPSLFIKRDDDWQQLNHFANSLGVNCYIDSPEIKLDTLRCITIPDTALRG</sequence>
<dbReference type="KEGG" id="ptm:GSPATT00020873001"/>
<keyword evidence="1" id="KW-0472">Membrane</keyword>
<dbReference type="GeneID" id="5040402"/>
<accession>A0DW03</accession>
<dbReference type="RefSeq" id="XP_001454617.1">
    <property type="nucleotide sequence ID" value="XM_001454580.1"/>
</dbReference>
<dbReference type="EMBL" id="CT868607">
    <property type="protein sequence ID" value="CAK87220.1"/>
    <property type="molecule type" value="Genomic_DNA"/>
</dbReference>
<reference evidence="2 3" key="1">
    <citation type="journal article" date="2006" name="Nature">
        <title>Global trends of whole-genome duplications revealed by the ciliate Paramecium tetraurelia.</title>
        <authorList>
            <consortium name="Genoscope"/>
            <person name="Aury J.-M."/>
            <person name="Jaillon O."/>
            <person name="Duret L."/>
            <person name="Noel B."/>
            <person name="Jubin C."/>
            <person name="Porcel B.M."/>
            <person name="Segurens B."/>
            <person name="Daubin V."/>
            <person name="Anthouard V."/>
            <person name="Aiach N."/>
            <person name="Arnaiz O."/>
            <person name="Billaut A."/>
            <person name="Beisson J."/>
            <person name="Blanc I."/>
            <person name="Bouhouche K."/>
            <person name="Camara F."/>
            <person name="Duharcourt S."/>
            <person name="Guigo R."/>
            <person name="Gogendeau D."/>
            <person name="Katinka M."/>
            <person name="Keller A.-M."/>
            <person name="Kissmehl R."/>
            <person name="Klotz C."/>
            <person name="Koll F."/>
            <person name="Le Moue A."/>
            <person name="Lepere C."/>
            <person name="Malinsky S."/>
            <person name="Nowacki M."/>
            <person name="Nowak J.K."/>
            <person name="Plattner H."/>
            <person name="Poulain J."/>
            <person name="Ruiz F."/>
            <person name="Serrano V."/>
            <person name="Zagulski M."/>
            <person name="Dessen P."/>
            <person name="Betermier M."/>
            <person name="Weissenbach J."/>
            <person name="Scarpelli C."/>
            <person name="Schachter V."/>
            <person name="Sperling L."/>
            <person name="Meyer E."/>
            <person name="Cohen J."/>
            <person name="Wincker P."/>
        </authorList>
    </citation>
    <scope>NUCLEOTIDE SEQUENCE [LARGE SCALE GENOMIC DNA]</scope>
    <source>
        <strain evidence="2 3">Stock d4-2</strain>
    </source>
</reference>